<organism evidence="2 3">
    <name type="scientific">Ceriporiopsis subvermispora (strain B)</name>
    <name type="common">White-rot fungus</name>
    <name type="synonym">Gelatoporia subvermispora</name>
    <dbReference type="NCBI Taxonomy" id="914234"/>
    <lineage>
        <taxon>Eukaryota</taxon>
        <taxon>Fungi</taxon>
        <taxon>Dikarya</taxon>
        <taxon>Basidiomycota</taxon>
        <taxon>Agaricomycotina</taxon>
        <taxon>Agaricomycetes</taxon>
        <taxon>Polyporales</taxon>
        <taxon>Gelatoporiaceae</taxon>
        <taxon>Gelatoporia</taxon>
    </lineage>
</organism>
<keyword evidence="3" id="KW-1185">Reference proteome</keyword>
<feature type="region of interest" description="Disordered" evidence="1">
    <location>
        <begin position="114"/>
        <end position="134"/>
    </location>
</feature>
<sequence>MSSFIPSYQFPPYTGGLGIDQLRVAPAAGMYLTPHPSYWEGTDACMRPSATGPSWHNIGTNEITYVDVPARAYEPLPVTAPYEAPMAIGVHVNGPPQWQHITDQPLAVSYGTASMAESSNNTHEDSAELVRFPL</sequence>
<evidence type="ECO:0000313" key="2">
    <source>
        <dbReference type="EMBL" id="EMD33791.1"/>
    </source>
</evidence>
<evidence type="ECO:0000256" key="1">
    <source>
        <dbReference type="SAM" id="MobiDB-lite"/>
    </source>
</evidence>
<name>M2R4E5_CERS8</name>
<protein>
    <submittedName>
        <fullName evidence="2">Uncharacterized protein</fullName>
    </submittedName>
</protein>
<proteinExistence type="predicted"/>
<dbReference type="AlphaFoldDB" id="M2R4E5"/>
<dbReference type="HOGENOM" id="CLU_1895945_0_0_1"/>
<reference evidence="2 3" key="1">
    <citation type="journal article" date="2012" name="Proc. Natl. Acad. Sci. U.S.A.">
        <title>Comparative genomics of Ceriporiopsis subvermispora and Phanerochaete chrysosporium provide insight into selective ligninolysis.</title>
        <authorList>
            <person name="Fernandez-Fueyo E."/>
            <person name="Ruiz-Duenas F.J."/>
            <person name="Ferreira P."/>
            <person name="Floudas D."/>
            <person name="Hibbett D.S."/>
            <person name="Canessa P."/>
            <person name="Larrondo L.F."/>
            <person name="James T.Y."/>
            <person name="Seelenfreund D."/>
            <person name="Lobos S."/>
            <person name="Polanco R."/>
            <person name="Tello M."/>
            <person name="Honda Y."/>
            <person name="Watanabe T."/>
            <person name="Watanabe T."/>
            <person name="Ryu J.S."/>
            <person name="Kubicek C.P."/>
            <person name="Schmoll M."/>
            <person name="Gaskell J."/>
            <person name="Hammel K.E."/>
            <person name="St John F.J."/>
            <person name="Vanden Wymelenberg A."/>
            <person name="Sabat G."/>
            <person name="Splinter BonDurant S."/>
            <person name="Syed K."/>
            <person name="Yadav J.S."/>
            <person name="Doddapaneni H."/>
            <person name="Subramanian V."/>
            <person name="Lavin J.L."/>
            <person name="Oguiza J.A."/>
            <person name="Perez G."/>
            <person name="Pisabarro A.G."/>
            <person name="Ramirez L."/>
            <person name="Santoyo F."/>
            <person name="Master E."/>
            <person name="Coutinho P.M."/>
            <person name="Henrissat B."/>
            <person name="Lombard V."/>
            <person name="Magnuson J.K."/>
            <person name="Kuees U."/>
            <person name="Hori C."/>
            <person name="Igarashi K."/>
            <person name="Samejima M."/>
            <person name="Held B.W."/>
            <person name="Barry K.W."/>
            <person name="LaButti K.M."/>
            <person name="Lapidus A."/>
            <person name="Lindquist E.A."/>
            <person name="Lucas S.M."/>
            <person name="Riley R."/>
            <person name="Salamov A.A."/>
            <person name="Hoffmeister D."/>
            <person name="Schwenk D."/>
            <person name="Hadar Y."/>
            <person name="Yarden O."/>
            <person name="de Vries R.P."/>
            <person name="Wiebenga A."/>
            <person name="Stenlid J."/>
            <person name="Eastwood D."/>
            <person name="Grigoriev I.V."/>
            <person name="Berka R.M."/>
            <person name="Blanchette R.A."/>
            <person name="Kersten P."/>
            <person name="Martinez A.T."/>
            <person name="Vicuna R."/>
            <person name="Cullen D."/>
        </authorList>
    </citation>
    <scope>NUCLEOTIDE SEQUENCE [LARGE SCALE GENOMIC DNA]</scope>
    <source>
        <strain evidence="2 3">B</strain>
    </source>
</reference>
<gene>
    <name evidence="2" type="ORF">CERSUDRAFT_76492</name>
</gene>
<accession>M2R4E5</accession>
<evidence type="ECO:0000313" key="3">
    <source>
        <dbReference type="Proteomes" id="UP000016930"/>
    </source>
</evidence>
<dbReference type="Proteomes" id="UP000016930">
    <property type="component" value="Unassembled WGS sequence"/>
</dbReference>
<dbReference type="EMBL" id="KB445805">
    <property type="protein sequence ID" value="EMD33791.1"/>
    <property type="molecule type" value="Genomic_DNA"/>
</dbReference>